<dbReference type="EMBL" id="LC066380">
    <property type="protein sequence ID" value="BAT29377.1"/>
    <property type="molecule type" value="Genomic_DNA"/>
</dbReference>
<dbReference type="AlphaFoldDB" id="A0A0N7KYD0"/>
<protein>
    <submittedName>
        <fullName evidence="1">Uncharacterized protein</fullName>
    </submittedName>
</protein>
<accession>A0A0N7KYD0</accession>
<evidence type="ECO:0000313" key="1">
    <source>
        <dbReference type="EMBL" id="BAT29377.1"/>
    </source>
</evidence>
<reference evidence="1" key="1">
    <citation type="journal article" date="2015" name="Proc. Natl. Acad. Sci. U.S.A.">
        <title>Bacterial clade with the ribosomal RNA operon on a small plasmid rather than the chromosome.</title>
        <authorList>
            <person name="Anda M."/>
            <person name="Ohtsubo Y."/>
            <person name="Okubo T."/>
            <person name="Sugawara M."/>
            <person name="Nagata Y."/>
            <person name="Tsuda M."/>
            <person name="Minamisawa K."/>
            <person name="Mitsui H."/>
        </authorList>
    </citation>
    <scope>NUCLEOTIDE SEQUENCE</scope>
    <source>
        <strain evidence="1">DSM 21871</strain>
    </source>
</reference>
<sequence length="81" mass="9302">MIIKAYRLRAKWSLSAFKRHVFRGRENEEISVLRGSESDLDFYQRGARAVGRTHGIRHFIIASEEEIGSDGLLRVAELLSK</sequence>
<proteinExistence type="predicted"/>
<organism evidence="1">
    <name type="scientific">Aurantimonas manganoxydans</name>
    <dbReference type="NCBI Taxonomy" id="651183"/>
    <lineage>
        <taxon>Bacteria</taxon>
        <taxon>Pseudomonadati</taxon>
        <taxon>Pseudomonadota</taxon>
        <taxon>Alphaproteobacteria</taxon>
        <taxon>Hyphomicrobiales</taxon>
        <taxon>Aurantimonadaceae</taxon>
        <taxon>Aurantimonas</taxon>
    </lineage>
</organism>
<name>A0A0N7KYD0_9HYPH</name>